<name>A0ABR9ZJI0_9CORY</name>
<feature type="compositionally biased region" description="Polar residues" evidence="5">
    <location>
        <begin position="286"/>
        <end position="303"/>
    </location>
</feature>
<keyword evidence="4 6" id="KW-0472">Membrane</keyword>
<dbReference type="PANTHER" id="PTHR30168:SF0">
    <property type="entry name" value="INNER MEMBRANE PROTEIN"/>
    <property type="match status" value="1"/>
</dbReference>
<dbReference type="InterPro" id="IPR007343">
    <property type="entry name" value="Uncharacterised_pept_Zn_put"/>
</dbReference>
<comment type="subcellular location">
    <subcellularLocation>
        <location evidence="1">Membrane</location>
        <topology evidence="1">Single-pass membrane protein</topology>
    </subcellularLocation>
</comment>
<organism evidence="7 8">
    <name type="scientific">Corynebacterium suicordis DSM 45110</name>
    <dbReference type="NCBI Taxonomy" id="1121369"/>
    <lineage>
        <taxon>Bacteria</taxon>
        <taxon>Bacillati</taxon>
        <taxon>Actinomycetota</taxon>
        <taxon>Actinomycetes</taxon>
        <taxon>Mycobacteriales</taxon>
        <taxon>Corynebacteriaceae</taxon>
        <taxon>Corynebacterium</taxon>
    </lineage>
</organism>
<evidence type="ECO:0000313" key="7">
    <source>
        <dbReference type="EMBL" id="MBF4553537.1"/>
    </source>
</evidence>
<protein>
    <submittedName>
        <fullName evidence="7">Neutral zinc metallopeptidase</fullName>
    </submittedName>
</protein>
<accession>A0ABR9ZJI0</accession>
<feature type="region of interest" description="Disordered" evidence="5">
    <location>
        <begin position="93"/>
        <end position="113"/>
    </location>
</feature>
<evidence type="ECO:0000256" key="4">
    <source>
        <dbReference type="ARBA" id="ARBA00023136"/>
    </source>
</evidence>
<evidence type="ECO:0000256" key="1">
    <source>
        <dbReference type="ARBA" id="ARBA00004167"/>
    </source>
</evidence>
<evidence type="ECO:0000313" key="8">
    <source>
        <dbReference type="Proteomes" id="UP000635902"/>
    </source>
</evidence>
<evidence type="ECO:0000256" key="3">
    <source>
        <dbReference type="ARBA" id="ARBA00022989"/>
    </source>
</evidence>
<comment type="caution">
    <text evidence="7">The sequence shown here is derived from an EMBL/GenBank/DDBJ whole genome shotgun (WGS) entry which is preliminary data.</text>
</comment>
<evidence type="ECO:0000256" key="6">
    <source>
        <dbReference type="SAM" id="Phobius"/>
    </source>
</evidence>
<dbReference type="Proteomes" id="UP000635902">
    <property type="component" value="Unassembled WGS sequence"/>
</dbReference>
<evidence type="ECO:0000256" key="2">
    <source>
        <dbReference type="ARBA" id="ARBA00022692"/>
    </source>
</evidence>
<keyword evidence="8" id="KW-1185">Reference proteome</keyword>
<dbReference type="PANTHER" id="PTHR30168">
    <property type="entry name" value="PUTATIVE MEMBRANE PROTEIN YPFJ"/>
    <property type="match status" value="1"/>
</dbReference>
<dbReference type="Pfam" id="PF04228">
    <property type="entry name" value="Zn_peptidase"/>
    <property type="match status" value="1"/>
</dbReference>
<keyword evidence="3 6" id="KW-1133">Transmembrane helix</keyword>
<feature type="compositionally biased region" description="Low complexity" evidence="5">
    <location>
        <begin position="96"/>
        <end position="111"/>
    </location>
</feature>
<gene>
    <name evidence="7" type="ORF">IRY30_05515</name>
</gene>
<evidence type="ECO:0000256" key="5">
    <source>
        <dbReference type="SAM" id="MobiDB-lite"/>
    </source>
</evidence>
<keyword evidence="2 6" id="KW-0812">Transmembrane</keyword>
<sequence>MGGKSSLTPEIVATFTLVTFNDNLQNYSNRGSSAGGGGGFGGGGFGGGRGGGGGGILALLAGLIGRRFGLPGIIIAAVAVFFFSGGLNMFGGGGEQTQQPQQQGSGFEQCQTAQDANERDDCRVLGTAQSLDNYWAEALPANDNIQYKEPQLKLAEGQVSTGCGASNISQSGPFYCPADTTVYVSTPFYEQLKELGGSDGPFSQMYVTAHEFGHHIQNLQGNLGLSDYNNPGAESNAVKMELQADCYAGMWASHADKGDKAVLDPITEEQVQQAVDTARAIGDDAIQQSSGQQVDPDSWTHGSSEQRKELFLRGYQGGTMDSCRMDFQR</sequence>
<dbReference type="EMBL" id="JADKMY010000001">
    <property type="protein sequence ID" value="MBF4553537.1"/>
    <property type="molecule type" value="Genomic_DNA"/>
</dbReference>
<feature type="region of interest" description="Disordered" evidence="5">
    <location>
        <begin position="285"/>
        <end position="306"/>
    </location>
</feature>
<feature type="transmembrane region" description="Helical" evidence="6">
    <location>
        <begin position="68"/>
        <end position="90"/>
    </location>
</feature>
<proteinExistence type="predicted"/>
<reference evidence="7 8" key="1">
    <citation type="submission" date="2020-10" db="EMBL/GenBank/DDBJ databases">
        <title>Novel species in genus Corynebacterium.</title>
        <authorList>
            <person name="Zhang G."/>
        </authorList>
    </citation>
    <scope>NUCLEOTIDE SEQUENCE [LARGE SCALE GENOMIC DNA]</scope>
    <source>
        <strain evidence="7 8">DSM 45110</strain>
    </source>
</reference>